<dbReference type="PANTHER" id="PTHR30562">
    <property type="entry name" value="UVRC/OXIDOREDUCTASE"/>
    <property type="match status" value="1"/>
</dbReference>
<dbReference type="GO" id="GO:0009380">
    <property type="term" value="C:excinuclease repair complex"/>
    <property type="evidence" value="ECO:0007669"/>
    <property type="project" value="TreeGrafter"/>
</dbReference>
<reference evidence="4 5" key="1">
    <citation type="journal article" date="2016" name="Nat. Commun.">
        <title>Thousands of microbial genomes shed light on interconnected biogeochemical processes in an aquifer system.</title>
        <authorList>
            <person name="Anantharaman K."/>
            <person name="Brown C.T."/>
            <person name="Hug L.A."/>
            <person name="Sharon I."/>
            <person name="Castelle C.J."/>
            <person name="Probst A.J."/>
            <person name="Thomas B.C."/>
            <person name="Singh A."/>
            <person name="Wilkins M.J."/>
            <person name="Karaoz U."/>
            <person name="Brodie E.L."/>
            <person name="Williams K.H."/>
            <person name="Hubbard S.S."/>
            <person name="Banfield J.F."/>
        </authorList>
    </citation>
    <scope>NUCLEOTIDE SEQUENCE [LARGE SCALE GENOMIC DNA]</scope>
</reference>
<dbReference type="InterPro" id="IPR001162">
    <property type="entry name" value="UvrC_RNase_H_dom"/>
</dbReference>
<evidence type="ECO:0000313" key="5">
    <source>
        <dbReference type="Proteomes" id="UP000177797"/>
    </source>
</evidence>
<dbReference type="SUPFAM" id="SSF46600">
    <property type="entry name" value="C-terminal UvrC-binding domain of UvrB"/>
    <property type="match status" value="1"/>
</dbReference>
<dbReference type="Gene3D" id="3.30.420.340">
    <property type="entry name" value="UvrC, RNAse H endonuclease domain"/>
    <property type="match status" value="1"/>
</dbReference>
<dbReference type="SMART" id="SM00465">
    <property type="entry name" value="GIYc"/>
    <property type="match status" value="1"/>
</dbReference>
<evidence type="ECO:0000259" key="1">
    <source>
        <dbReference type="PROSITE" id="PS50151"/>
    </source>
</evidence>
<dbReference type="PROSITE" id="PS50165">
    <property type="entry name" value="UVRC"/>
    <property type="match status" value="1"/>
</dbReference>
<dbReference type="InterPro" id="IPR001943">
    <property type="entry name" value="UVR_dom"/>
</dbReference>
<dbReference type="Proteomes" id="UP000177797">
    <property type="component" value="Unassembled WGS sequence"/>
</dbReference>
<evidence type="ECO:0000313" key="4">
    <source>
        <dbReference type="EMBL" id="OHA35070.1"/>
    </source>
</evidence>
<comment type="caution">
    <text evidence="4">The sequence shown here is derived from an EMBL/GenBank/DDBJ whole genome shotgun (WGS) entry which is preliminary data.</text>
</comment>
<dbReference type="Pfam" id="PF02151">
    <property type="entry name" value="UVR"/>
    <property type="match status" value="1"/>
</dbReference>
<gene>
    <name evidence="4" type="ORF">A2938_00680</name>
</gene>
<evidence type="ECO:0008006" key="6">
    <source>
        <dbReference type="Google" id="ProtNLM"/>
    </source>
</evidence>
<dbReference type="InterPro" id="IPR036876">
    <property type="entry name" value="UVR_dom_sf"/>
</dbReference>
<feature type="domain" description="GIY-YIG" evidence="2">
    <location>
        <begin position="13"/>
        <end position="94"/>
    </location>
</feature>
<feature type="domain" description="UvrC family homology region profile" evidence="3">
    <location>
        <begin position="208"/>
        <end position="350"/>
    </location>
</feature>
<dbReference type="EMBL" id="MHSA01000002">
    <property type="protein sequence ID" value="OHA35070.1"/>
    <property type="molecule type" value="Genomic_DNA"/>
</dbReference>
<organism evidence="4 5">
    <name type="scientific">Candidatus Taylorbacteria bacterium RIFCSPLOWO2_01_FULL_48_100</name>
    <dbReference type="NCBI Taxonomy" id="1802322"/>
    <lineage>
        <taxon>Bacteria</taxon>
        <taxon>Candidatus Tayloriibacteriota</taxon>
    </lineage>
</organism>
<protein>
    <recommendedName>
        <fullName evidence="6">Excinuclease ABC subunit C</fullName>
    </recommendedName>
</protein>
<dbReference type="InterPro" id="IPR047296">
    <property type="entry name" value="GIY-YIG_UvrC_Cho"/>
</dbReference>
<dbReference type="InterPro" id="IPR035901">
    <property type="entry name" value="GIY-YIG_endonuc_sf"/>
</dbReference>
<name>A0A1G2NG56_9BACT</name>
<dbReference type="CDD" id="cd10434">
    <property type="entry name" value="GIY-YIG_UvrC_Cho"/>
    <property type="match status" value="1"/>
</dbReference>
<feature type="domain" description="UVR" evidence="1">
    <location>
        <begin position="211"/>
        <end position="246"/>
    </location>
</feature>
<evidence type="ECO:0000259" key="2">
    <source>
        <dbReference type="PROSITE" id="PS50164"/>
    </source>
</evidence>
<dbReference type="PROSITE" id="PS50151">
    <property type="entry name" value="UVR"/>
    <property type="match status" value="1"/>
</dbReference>
<dbReference type="PROSITE" id="PS50164">
    <property type="entry name" value="GIY_YIG"/>
    <property type="match status" value="1"/>
</dbReference>
<dbReference type="Gene3D" id="4.10.860.10">
    <property type="entry name" value="UVR domain"/>
    <property type="match status" value="1"/>
</dbReference>
<dbReference type="SUPFAM" id="SSF82771">
    <property type="entry name" value="GIY-YIG endonuclease"/>
    <property type="match status" value="1"/>
</dbReference>
<dbReference type="InterPro" id="IPR000305">
    <property type="entry name" value="GIY-YIG_endonuc"/>
</dbReference>
<dbReference type="AlphaFoldDB" id="A0A1G2NG56"/>
<sequence length="401" mass="46177">MNSQELTKKKLPDAPGVYFFLRRNKKILYIGRATSLRNRVRSYFTLDVGARRSPWIEKMIGEARSVDFKKTDSVLEAILLEADLIKKFKPPYNTELKDDKSFNCIVIINEEFPRVLLIRQNSYSGHAVKNIFGPFPNSAHLKTALKIIRKIFPFCDTCIPYSNVLKNIRTNKPCFNRQIGLCPGVCTGEITAKEYRKNIKRLVLFLYGKKARIVKELEKEMKRAARAQEFEKAGELKRQLFALKHIQDMVLLKKQHSYIPRNVGVTRIEAYDLSHFCGKNIVGAMAVVENGEAKPSEYRLFKLRSVKTQNEVAGLQEILCRRLNHTEWLFPQLIVVDGNEVQKKAAEVVLTEKGLKVPVVAVVKNEHHRPREKLSPEILLANSEAHRFALRFQKNVRYNVG</sequence>
<dbReference type="Gene3D" id="3.40.1440.10">
    <property type="entry name" value="GIY-YIG endonuclease"/>
    <property type="match status" value="1"/>
</dbReference>
<dbReference type="PANTHER" id="PTHR30562:SF1">
    <property type="entry name" value="UVRABC SYSTEM PROTEIN C"/>
    <property type="match status" value="1"/>
</dbReference>
<accession>A0A1G2NG56</accession>
<dbReference type="Pfam" id="PF08459">
    <property type="entry name" value="UvrC_RNaseH_dom"/>
    <property type="match status" value="1"/>
</dbReference>
<dbReference type="InterPro" id="IPR038476">
    <property type="entry name" value="UvrC_RNase_H_dom_sf"/>
</dbReference>
<proteinExistence type="predicted"/>
<dbReference type="GO" id="GO:0006289">
    <property type="term" value="P:nucleotide-excision repair"/>
    <property type="evidence" value="ECO:0007669"/>
    <property type="project" value="InterPro"/>
</dbReference>
<dbReference type="Pfam" id="PF01541">
    <property type="entry name" value="GIY-YIG"/>
    <property type="match status" value="1"/>
</dbReference>
<dbReference type="GO" id="GO:0009381">
    <property type="term" value="F:excinuclease ABC activity"/>
    <property type="evidence" value="ECO:0007669"/>
    <property type="project" value="InterPro"/>
</dbReference>
<evidence type="ECO:0000259" key="3">
    <source>
        <dbReference type="PROSITE" id="PS50165"/>
    </source>
</evidence>
<dbReference type="InterPro" id="IPR050066">
    <property type="entry name" value="UvrABC_protein_C"/>
</dbReference>